<dbReference type="KEGG" id="emc:129328921"/>
<dbReference type="GO" id="GO:0005737">
    <property type="term" value="C:cytoplasm"/>
    <property type="evidence" value="ECO:0007669"/>
    <property type="project" value="UniProtKB-SubCell"/>
</dbReference>
<evidence type="ECO:0000313" key="14">
    <source>
        <dbReference type="Proteomes" id="UP001190640"/>
    </source>
</evidence>
<keyword evidence="4" id="KW-0963">Cytoplasm</keyword>
<dbReference type="PANTHER" id="PTHR10418">
    <property type="entry name" value="SECURIN-3"/>
    <property type="match status" value="1"/>
</dbReference>
<proteinExistence type="inferred from homology"/>
<evidence type="ECO:0000256" key="7">
    <source>
        <dbReference type="ARBA" id="ARBA00022776"/>
    </source>
</evidence>
<gene>
    <name evidence="15 16 17" type="primary">PTTG1</name>
</gene>
<evidence type="ECO:0000256" key="4">
    <source>
        <dbReference type="ARBA" id="ARBA00022490"/>
    </source>
</evidence>
<sequence>MATTIFIDKENGNIGTAVVSKDRQRLLSAPSKAFIEKSHPKTPLAGRTANINPAASCSVKKALGNVSRTLTPTKHQIPKENKFVSVEKVSGNTNIVGHCSTDTDDWPEKENFFPWNPLEGVSFEVPEEHRLSHLSLIGVPLMTFENASEKFQSMVHITRKPSISWDFDTLQSTTDFLATLDEIIIDLPPPL</sequence>
<comment type="subcellular location">
    <subcellularLocation>
        <location evidence="2">Cytoplasm</location>
    </subcellularLocation>
    <subcellularLocation>
        <location evidence="1">Nucleus</location>
    </subcellularLocation>
</comment>
<evidence type="ECO:0000256" key="11">
    <source>
        <dbReference type="ARBA" id="ARBA00023242"/>
    </source>
</evidence>
<dbReference type="InterPro" id="IPR006940">
    <property type="entry name" value="Securin_separation_inhibitor"/>
</dbReference>
<evidence type="ECO:0000313" key="16">
    <source>
        <dbReference type="RefSeq" id="XP_054834222.1"/>
    </source>
</evidence>
<keyword evidence="5" id="KW-0132">Cell division</keyword>
<keyword evidence="9" id="KW-0832">Ubl conjugation</keyword>
<keyword evidence="7" id="KW-0498">Mitosis</keyword>
<keyword evidence="12" id="KW-0131">Cell cycle</keyword>
<reference evidence="15 16" key="1">
    <citation type="submission" date="2025-04" db="UniProtKB">
        <authorList>
            <consortium name="RefSeq"/>
        </authorList>
    </citation>
    <scope>IDENTIFICATION</scope>
    <source>
        <tissue evidence="15 16">Blood</tissue>
    </source>
</reference>
<dbReference type="AlphaFoldDB" id="A0AA97JBC5"/>
<dbReference type="Pfam" id="PF04856">
    <property type="entry name" value="Securin"/>
    <property type="match status" value="1"/>
</dbReference>
<comment type="similarity">
    <text evidence="3">Belongs to the securin family.</text>
</comment>
<keyword evidence="10" id="KW-0729">SH3-binding</keyword>
<evidence type="ECO:0000256" key="13">
    <source>
        <dbReference type="ARBA" id="ARBA00039185"/>
    </source>
</evidence>
<dbReference type="CTD" id="9232"/>
<evidence type="ECO:0000256" key="1">
    <source>
        <dbReference type="ARBA" id="ARBA00004123"/>
    </source>
</evidence>
<dbReference type="GeneID" id="129328921"/>
<dbReference type="RefSeq" id="XP_054834221.1">
    <property type="nucleotide sequence ID" value="XM_054978246.1"/>
</dbReference>
<evidence type="ECO:0000256" key="10">
    <source>
        <dbReference type="ARBA" id="ARBA00023036"/>
    </source>
</evidence>
<protein>
    <recommendedName>
        <fullName evidence="13">Securin</fullName>
    </recommendedName>
</protein>
<evidence type="ECO:0000313" key="15">
    <source>
        <dbReference type="RefSeq" id="XP_054834221.1"/>
    </source>
</evidence>
<organism evidence="14 15">
    <name type="scientific">Eublepharis macularius</name>
    <name type="common">Leopard gecko</name>
    <name type="synonym">Cyrtodactylus macularius</name>
    <dbReference type="NCBI Taxonomy" id="481883"/>
    <lineage>
        <taxon>Eukaryota</taxon>
        <taxon>Metazoa</taxon>
        <taxon>Chordata</taxon>
        <taxon>Craniata</taxon>
        <taxon>Vertebrata</taxon>
        <taxon>Euteleostomi</taxon>
        <taxon>Lepidosauria</taxon>
        <taxon>Squamata</taxon>
        <taxon>Bifurcata</taxon>
        <taxon>Gekkota</taxon>
        <taxon>Eublepharidae</taxon>
        <taxon>Eublepharinae</taxon>
        <taxon>Eublepharis</taxon>
    </lineage>
</organism>
<dbReference type="GO" id="GO:0017124">
    <property type="term" value="F:SH3 domain binding"/>
    <property type="evidence" value="ECO:0007669"/>
    <property type="project" value="UniProtKB-KW"/>
</dbReference>
<evidence type="ECO:0000256" key="3">
    <source>
        <dbReference type="ARBA" id="ARBA00009264"/>
    </source>
</evidence>
<dbReference type="GO" id="GO:0045143">
    <property type="term" value="P:homologous chromosome segregation"/>
    <property type="evidence" value="ECO:0007669"/>
    <property type="project" value="TreeGrafter"/>
</dbReference>
<evidence type="ECO:0000256" key="2">
    <source>
        <dbReference type="ARBA" id="ARBA00004496"/>
    </source>
</evidence>
<dbReference type="PANTHER" id="PTHR10418:SF2">
    <property type="entry name" value="SECURIN"/>
    <property type="match status" value="1"/>
</dbReference>
<dbReference type="RefSeq" id="XP_054834222.1">
    <property type="nucleotide sequence ID" value="XM_054978247.1"/>
</dbReference>
<dbReference type="GO" id="GO:0051276">
    <property type="term" value="P:chromosome organization"/>
    <property type="evidence" value="ECO:0007669"/>
    <property type="project" value="InterPro"/>
</dbReference>
<evidence type="ECO:0000256" key="12">
    <source>
        <dbReference type="ARBA" id="ARBA00023306"/>
    </source>
</evidence>
<evidence type="ECO:0000313" key="17">
    <source>
        <dbReference type="RefSeq" id="XP_054834223.1"/>
    </source>
</evidence>
<dbReference type="GO" id="GO:0005634">
    <property type="term" value="C:nucleus"/>
    <property type="evidence" value="ECO:0007669"/>
    <property type="project" value="UniProtKB-SubCell"/>
</dbReference>
<evidence type="ECO:0000256" key="6">
    <source>
        <dbReference type="ARBA" id="ARBA00022737"/>
    </source>
</evidence>
<dbReference type="RefSeq" id="XP_054834223.1">
    <property type="nucleotide sequence ID" value="XM_054978248.1"/>
</dbReference>
<evidence type="ECO:0000256" key="8">
    <source>
        <dbReference type="ARBA" id="ARBA00022829"/>
    </source>
</evidence>
<keyword evidence="14" id="KW-1185">Reference proteome</keyword>
<name>A0AA97JBC5_EUBMA</name>
<evidence type="ECO:0000256" key="9">
    <source>
        <dbReference type="ARBA" id="ARBA00022843"/>
    </source>
</evidence>
<evidence type="ECO:0000256" key="5">
    <source>
        <dbReference type="ARBA" id="ARBA00022618"/>
    </source>
</evidence>
<keyword evidence="6" id="KW-0677">Repeat</keyword>
<keyword evidence="8" id="KW-0159">Chromosome partition</keyword>
<accession>A0AA97JBC5</accession>
<dbReference type="Proteomes" id="UP001190640">
    <property type="component" value="Chromosome 4"/>
</dbReference>
<keyword evidence="11" id="KW-0539">Nucleus</keyword>
<dbReference type="GO" id="GO:0051301">
    <property type="term" value="P:cell division"/>
    <property type="evidence" value="ECO:0007669"/>
    <property type="project" value="UniProtKB-KW"/>
</dbReference>